<dbReference type="PANTHER" id="PTHR12945">
    <property type="entry name" value="TRANSLATION INITIATION FACTOR EIF3-RELATED"/>
    <property type="match status" value="1"/>
</dbReference>
<keyword evidence="4" id="KW-0819">tRNA processing</keyword>
<keyword evidence="8" id="KW-1185">Reference proteome</keyword>
<evidence type="ECO:0000313" key="7">
    <source>
        <dbReference type="EMBL" id="PKA58767.1"/>
    </source>
</evidence>
<protein>
    <recommendedName>
        <fullName evidence="3">tRNA (adenine(58)-N(1))-methyltransferase non-catalytic subunit TRM6</fullName>
    </recommendedName>
    <alternativeName>
        <fullName evidence="6">tRNA(m1A58)-methyltransferase subunit TRM6</fullName>
    </alternativeName>
</protein>
<dbReference type="EMBL" id="KZ451950">
    <property type="protein sequence ID" value="PKA58767.1"/>
    <property type="molecule type" value="Genomic_DNA"/>
</dbReference>
<sequence>MEAAGGGHCHKTLPVNQRVAWEGCSVLLDINDGDRLVFARLSSGASLKIGNKKCSLRPLIGSPFGSLFSVKAGPSGSYLARCAPSTFNENDRQFTYSGTNVRGLLSITYSVMGNASNSLAFVGEVEFCTASTLQDKDYWQSAGESKDNRSLIDNNTAQGLSSEDINAMKRECATGDDIVTALIANSSTFEKKTLYSQEKYMVKKQKKYAPKVLLRRPFSRR</sequence>
<evidence type="ECO:0000313" key="8">
    <source>
        <dbReference type="Proteomes" id="UP000236161"/>
    </source>
</evidence>
<reference evidence="7 8" key="1">
    <citation type="journal article" date="2017" name="Nature">
        <title>The Apostasia genome and the evolution of orchids.</title>
        <authorList>
            <person name="Zhang G.Q."/>
            <person name="Liu K.W."/>
            <person name="Li Z."/>
            <person name="Lohaus R."/>
            <person name="Hsiao Y.Y."/>
            <person name="Niu S.C."/>
            <person name="Wang J.Y."/>
            <person name="Lin Y.C."/>
            <person name="Xu Q."/>
            <person name="Chen L.J."/>
            <person name="Yoshida K."/>
            <person name="Fujiwara S."/>
            <person name="Wang Z.W."/>
            <person name="Zhang Y.Q."/>
            <person name="Mitsuda N."/>
            <person name="Wang M."/>
            <person name="Liu G.H."/>
            <person name="Pecoraro L."/>
            <person name="Huang H.X."/>
            <person name="Xiao X.J."/>
            <person name="Lin M."/>
            <person name="Wu X.Y."/>
            <person name="Wu W.L."/>
            <person name="Chen Y.Y."/>
            <person name="Chang S.B."/>
            <person name="Sakamoto S."/>
            <person name="Ohme-Takagi M."/>
            <person name="Yagi M."/>
            <person name="Zeng S.J."/>
            <person name="Shen C.Y."/>
            <person name="Yeh C.M."/>
            <person name="Luo Y.B."/>
            <person name="Tsai W.C."/>
            <person name="Van de Peer Y."/>
            <person name="Liu Z.J."/>
        </authorList>
    </citation>
    <scope>NUCLEOTIDE SEQUENCE [LARGE SCALE GENOMIC DNA]</scope>
    <source>
        <strain evidence="8">cv. Shenzhen</strain>
        <tissue evidence="7">Stem</tissue>
    </source>
</reference>
<dbReference type="AlphaFoldDB" id="A0A2I0ATA5"/>
<dbReference type="InterPro" id="IPR017423">
    <property type="entry name" value="TRM6"/>
</dbReference>
<organism evidence="7 8">
    <name type="scientific">Apostasia shenzhenica</name>
    <dbReference type="NCBI Taxonomy" id="1088818"/>
    <lineage>
        <taxon>Eukaryota</taxon>
        <taxon>Viridiplantae</taxon>
        <taxon>Streptophyta</taxon>
        <taxon>Embryophyta</taxon>
        <taxon>Tracheophyta</taxon>
        <taxon>Spermatophyta</taxon>
        <taxon>Magnoliopsida</taxon>
        <taxon>Liliopsida</taxon>
        <taxon>Asparagales</taxon>
        <taxon>Orchidaceae</taxon>
        <taxon>Apostasioideae</taxon>
        <taxon>Apostasia</taxon>
    </lineage>
</organism>
<dbReference type="PANTHER" id="PTHR12945:SF0">
    <property type="entry name" value="TRNA (ADENINE(58)-N(1))-METHYLTRANSFERASE NON-CATALYTIC SUBUNIT TRM6"/>
    <property type="match status" value="1"/>
</dbReference>
<evidence type="ECO:0000256" key="5">
    <source>
        <dbReference type="ARBA" id="ARBA00023242"/>
    </source>
</evidence>
<dbReference type="OrthoDB" id="10254665at2759"/>
<dbReference type="GO" id="GO:0030488">
    <property type="term" value="P:tRNA methylation"/>
    <property type="evidence" value="ECO:0007669"/>
    <property type="project" value="InterPro"/>
</dbReference>
<evidence type="ECO:0000256" key="1">
    <source>
        <dbReference type="ARBA" id="ARBA00004123"/>
    </source>
</evidence>
<accession>A0A2I0ATA5</accession>
<evidence type="ECO:0000256" key="6">
    <source>
        <dbReference type="ARBA" id="ARBA00032319"/>
    </source>
</evidence>
<evidence type="ECO:0000256" key="3">
    <source>
        <dbReference type="ARBA" id="ARBA00021704"/>
    </source>
</evidence>
<keyword evidence="5" id="KW-0539">Nucleus</keyword>
<dbReference type="GO" id="GO:0031515">
    <property type="term" value="C:tRNA (m1A) methyltransferase complex"/>
    <property type="evidence" value="ECO:0007669"/>
    <property type="project" value="InterPro"/>
</dbReference>
<dbReference type="STRING" id="1088818.A0A2I0ATA5"/>
<dbReference type="GO" id="GO:0005634">
    <property type="term" value="C:nucleus"/>
    <property type="evidence" value="ECO:0007669"/>
    <property type="project" value="UniProtKB-SubCell"/>
</dbReference>
<evidence type="ECO:0000256" key="4">
    <source>
        <dbReference type="ARBA" id="ARBA00022694"/>
    </source>
</evidence>
<name>A0A2I0ATA5_9ASPA</name>
<gene>
    <name evidence="7" type="ORF">AXF42_Ash000860</name>
</gene>
<comment type="subcellular location">
    <subcellularLocation>
        <location evidence="1">Nucleus</location>
    </subcellularLocation>
</comment>
<proteinExistence type="inferred from homology"/>
<dbReference type="Pfam" id="PF04189">
    <property type="entry name" value="Gcd10p"/>
    <property type="match status" value="1"/>
</dbReference>
<comment type="similarity">
    <text evidence="2">Belongs to the TRM6/GCD10 family.</text>
</comment>
<dbReference type="Proteomes" id="UP000236161">
    <property type="component" value="Unassembled WGS sequence"/>
</dbReference>
<evidence type="ECO:0000256" key="2">
    <source>
        <dbReference type="ARBA" id="ARBA00008320"/>
    </source>
</evidence>